<evidence type="ECO:0000313" key="3">
    <source>
        <dbReference type="Proteomes" id="UP000371977"/>
    </source>
</evidence>
<name>A0A6C2C4K7_9LACO</name>
<dbReference type="SUPFAM" id="SSF47413">
    <property type="entry name" value="lambda repressor-like DNA-binding domains"/>
    <property type="match status" value="1"/>
</dbReference>
<comment type="caution">
    <text evidence="2">The sequence shown here is derived from an EMBL/GenBank/DDBJ whole genome shotgun (WGS) entry which is preliminary data.</text>
</comment>
<dbReference type="Proteomes" id="UP000371977">
    <property type="component" value="Unassembled WGS sequence"/>
</dbReference>
<dbReference type="InterPro" id="IPR010982">
    <property type="entry name" value="Lambda_DNA-bd_dom_sf"/>
</dbReference>
<dbReference type="GO" id="GO:0003677">
    <property type="term" value="F:DNA binding"/>
    <property type="evidence" value="ECO:0007669"/>
    <property type="project" value="InterPro"/>
</dbReference>
<dbReference type="AlphaFoldDB" id="A0A6C2C4K7"/>
<dbReference type="Gene3D" id="1.10.260.40">
    <property type="entry name" value="lambda repressor-like DNA-binding domains"/>
    <property type="match status" value="1"/>
</dbReference>
<dbReference type="CDD" id="cd00093">
    <property type="entry name" value="HTH_XRE"/>
    <property type="match status" value="1"/>
</dbReference>
<dbReference type="PROSITE" id="PS50943">
    <property type="entry name" value="HTH_CROC1"/>
    <property type="match status" value="1"/>
</dbReference>
<proteinExistence type="predicted"/>
<gene>
    <name evidence="2" type="ORF">ESZ50_06195</name>
</gene>
<protein>
    <submittedName>
        <fullName evidence="2">XRE family transcriptional regulator</fullName>
    </submittedName>
</protein>
<reference evidence="2 3" key="1">
    <citation type="submission" date="2019-01" db="EMBL/GenBank/DDBJ databases">
        <title>Weissella sp. nov., a novel lactic acid bacterium isolated from animal feces.</title>
        <authorList>
            <person name="Wang L.-T."/>
        </authorList>
    </citation>
    <scope>NUCLEOTIDE SEQUENCE [LARGE SCALE GENOMIC DNA]</scope>
    <source>
        <strain evidence="2 3">8H-2</strain>
    </source>
</reference>
<dbReference type="InterPro" id="IPR001387">
    <property type="entry name" value="Cro/C1-type_HTH"/>
</dbReference>
<keyword evidence="3" id="KW-1185">Reference proteome</keyword>
<organism evidence="2 3">
    <name type="scientific">Weissella muntiaci</name>
    <dbReference type="NCBI Taxonomy" id="2508881"/>
    <lineage>
        <taxon>Bacteria</taxon>
        <taxon>Bacillati</taxon>
        <taxon>Bacillota</taxon>
        <taxon>Bacilli</taxon>
        <taxon>Lactobacillales</taxon>
        <taxon>Lactobacillaceae</taxon>
        <taxon>Weissella</taxon>
    </lineage>
</organism>
<dbReference type="RefSeq" id="WP_148622718.1">
    <property type="nucleotide sequence ID" value="NZ_SDGZ01000015.1"/>
</dbReference>
<dbReference type="EMBL" id="SDGZ01000015">
    <property type="protein sequence ID" value="TYC48848.1"/>
    <property type="molecule type" value="Genomic_DNA"/>
</dbReference>
<accession>A0A6C2C4K7</accession>
<feature type="domain" description="HTH cro/C1-type" evidence="1">
    <location>
        <begin position="8"/>
        <end position="59"/>
    </location>
</feature>
<sequence>MTIFERTKELAKEKGFTLRQLEEKAGLGTKSIYSWKNYTPRGSNLQAVADVLNVSVDYLLGNTDEKKSSQNEPTDKDLEDAFIGAEAYDGKPITDHDKEVIKALIKGYLNTKEG</sequence>
<evidence type="ECO:0000259" key="1">
    <source>
        <dbReference type="PROSITE" id="PS50943"/>
    </source>
</evidence>
<dbReference type="OrthoDB" id="9805856at2"/>
<evidence type="ECO:0000313" key="2">
    <source>
        <dbReference type="EMBL" id="TYC48848.1"/>
    </source>
</evidence>
<dbReference type="Pfam" id="PF01381">
    <property type="entry name" value="HTH_3"/>
    <property type="match status" value="1"/>
</dbReference>
<dbReference type="SMART" id="SM00530">
    <property type="entry name" value="HTH_XRE"/>
    <property type="match status" value="1"/>
</dbReference>